<dbReference type="Pfam" id="PF01454">
    <property type="entry name" value="MAGE"/>
    <property type="match status" value="1"/>
</dbReference>
<dbReference type="Ensembl" id="ENSPSMT00000009454.1">
    <property type="protein sequence ID" value="ENSPSMP00000008022.1"/>
    <property type="gene ID" value="ENSPSMG00000005934.1"/>
</dbReference>
<dbReference type="SMART" id="SM01373">
    <property type="entry name" value="MAGE"/>
    <property type="match status" value="1"/>
</dbReference>
<accession>A0A8C9DGJ9</accession>
<dbReference type="InterPro" id="IPR041899">
    <property type="entry name" value="MAGE_WH2"/>
</dbReference>
<keyword evidence="4" id="KW-1185">Reference proteome</keyword>
<sequence>ETPEQLSGRSAPWFQSQDPEGSEGLGVWSRTSVQQREQCPDVPVGSLDEKVTLLVQFLLHKYQMKEPITEADMLDVVIKEYKDDIPEILKRASEHMELVFGVDVKEVDPTSHSYALVNKLGLTYDARLSGDEGMPKTSLLLIILGVIFMKGNRATEEEIWEVLNMMDLHSGKEHFMFGEPRKFITKDLVQQKYLEYCQVPDGDPPCYEFLWGPRAHAETNKMKLLEFLSKIHESDPRCFPSQYQEALRDEAERQLLPPLFSLNGSVGWLVEPNLAQNILIIGM</sequence>
<dbReference type="PANTHER" id="PTHR11736:SF24">
    <property type="entry name" value="MAGE DOMAIN-CONTAINING PROTEIN"/>
    <property type="match status" value="1"/>
</dbReference>
<protein>
    <recommendedName>
        <fullName evidence="2">MAGE domain-containing protein</fullName>
    </recommendedName>
</protein>
<dbReference type="PANTHER" id="PTHR11736">
    <property type="entry name" value="MELANOMA-ASSOCIATED ANTIGEN MAGE ANTIGEN"/>
    <property type="match status" value="1"/>
</dbReference>
<dbReference type="AlphaFoldDB" id="A0A8C9DGJ9"/>
<dbReference type="InterPro" id="IPR041898">
    <property type="entry name" value="MAGE_WH1"/>
</dbReference>
<dbReference type="Proteomes" id="UP000694414">
    <property type="component" value="Unplaced"/>
</dbReference>
<name>A0A8C9DGJ9_PROSS</name>
<dbReference type="InterPro" id="IPR002190">
    <property type="entry name" value="MHD_dom"/>
</dbReference>
<dbReference type="Gene3D" id="1.10.10.1200">
    <property type="entry name" value="MAGE homology domain, winged helix WH1 motif"/>
    <property type="match status" value="1"/>
</dbReference>
<dbReference type="FunFam" id="1.10.10.1210:FF:000001">
    <property type="entry name" value="melanoma-associated antigen D1"/>
    <property type="match status" value="1"/>
</dbReference>
<dbReference type="GO" id="GO:0000122">
    <property type="term" value="P:negative regulation of transcription by RNA polymerase II"/>
    <property type="evidence" value="ECO:0007669"/>
    <property type="project" value="TreeGrafter"/>
</dbReference>
<evidence type="ECO:0000313" key="4">
    <source>
        <dbReference type="Proteomes" id="UP000694414"/>
    </source>
</evidence>
<dbReference type="InterPro" id="IPR037445">
    <property type="entry name" value="MAGE"/>
</dbReference>
<dbReference type="Gene3D" id="1.10.10.1210">
    <property type="entry name" value="MAGE homology domain, winged helix WH2 motif"/>
    <property type="match status" value="1"/>
</dbReference>
<evidence type="ECO:0000256" key="1">
    <source>
        <dbReference type="SAM" id="MobiDB-lite"/>
    </source>
</evidence>
<organism evidence="3 4">
    <name type="scientific">Prolemur simus</name>
    <name type="common">Greater bamboo lemur</name>
    <name type="synonym">Hapalemur simus</name>
    <dbReference type="NCBI Taxonomy" id="1328070"/>
    <lineage>
        <taxon>Eukaryota</taxon>
        <taxon>Metazoa</taxon>
        <taxon>Chordata</taxon>
        <taxon>Craniata</taxon>
        <taxon>Vertebrata</taxon>
        <taxon>Euteleostomi</taxon>
        <taxon>Mammalia</taxon>
        <taxon>Eutheria</taxon>
        <taxon>Euarchontoglires</taxon>
        <taxon>Primates</taxon>
        <taxon>Strepsirrhini</taxon>
        <taxon>Lemuriformes</taxon>
        <taxon>Lemuridae</taxon>
        <taxon>Prolemur</taxon>
    </lineage>
</organism>
<evidence type="ECO:0000259" key="2">
    <source>
        <dbReference type="PROSITE" id="PS50838"/>
    </source>
</evidence>
<proteinExistence type="predicted"/>
<evidence type="ECO:0000313" key="3">
    <source>
        <dbReference type="Ensembl" id="ENSPSMP00000008022.1"/>
    </source>
</evidence>
<dbReference type="FunFam" id="1.10.10.1200:FF:000007">
    <property type="entry name" value="Melanoma-associated antigen C2"/>
    <property type="match status" value="1"/>
</dbReference>
<dbReference type="PROSITE" id="PS50838">
    <property type="entry name" value="MAGE"/>
    <property type="match status" value="1"/>
</dbReference>
<reference evidence="3" key="1">
    <citation type="submission" date="2025-08" db="UniProtKB">
        <authorList>
            <consortium name="Ensembl"/>
        </authorList>
    </citation>
    <scope>IDENTIFICATION</scope>
</reference>
<feature type="compositionally biased region" description="Polar residues" evidence="1">
    <location>
        <begin position="1"/>
        <end position="19"/>
    </location>
</feature>
<feature type="region of interest" description="Disordered" evidence="1">
    <location>
        <begin position="1"/>
        <end position="25"/>
    </location>
</feature>
<dbReference type="GO" id="GO:0005634">
    <property type="term" value="C:nucleus"/>
    <property type="evidence" value="ECO:0007669"/>
    <property type="project" value="TreeGrafter"/>
</dbReference>
<reference evidence="3" key="2">
    <citation type="submission" date="2025-09" db="UniProtKB">
        <authorList>
            <consortium name="Ensembl"/>
        </authorList>
    </citation>
    <scope>IDENTIFICATION</scope>
</reference>
<dbReference type="GeneTree" id="ENSGT00940000165165"/>
<feature type="domain" description="MAGE" evidence="2">
    <location>
        <begin position="47"/>
        <end position="246"/>
    </location>
</feature>